<dbReference type="EMBL" id="SOEC01000004">
    <property type="protein sequence ID" value="TDX30815.1"/>
    <property type="molecule type" value="Genomic_DNA"/>
</dbReference>
<dbReference type="Gene3D" id="2.60.120.200">
    <property type="match status" value="1"/>
</dbReference>
<dbReference type="Pfam" id="PF21294">
    <property type="entry name" value="Polysacc_lyase_14"/>
    <property type="match status" value="1"/>
</dbReference>
<comment type="caution">
    <text evidence="2">The sequence shown here is derived from an EMBL/GenBank/DDBJ whole genome shotgun (WGS) entry which is preliminary data.</text>
</comment>
<feature type="domain" description="Polysaccharide lyase 14" evidence="1">
    <location>
        <begin position="209"/>
        <end position="398"/>
    </location>
</feature>
<reference evidence="2 3" key="1">
    <citation type="submission" date="2019-03" db="EMBL/GenBank/DDBJ databases">
        <title>Freshwater and sediment microbial communities from various areas in North America, analyzing microbe dynamics in response to fracking.</title>
        <authorList>
            <person name="Lamendella R."/>
        </authorList>
    </citation>
    <scope>NUCLEOTIDE SEQUENCE [LARGE SCALE GENOMIC DNA]</scope>
    <source>
        <strain evidence="2 3">6_TX</strain>
    </source>
</reference>
<proteinExistence type="predicted"/>
<evidence type="ECO:0000313" key="2">
    <source>
        <dbReference type="EMBL" id="TDX30815.1"/>
    </source>
</evidence>
<dbReference type="AlphaFoldDB" id="A0A4R8G447"/>
<accession>A0A4R8G447</accession>
<dbReference type="RefSeq" id="WP_134016897.1">
    <property type="nucleotide sequence ID" value="NZ_SOEC01000004.1"/>
</dbReference>
<dbReference type="OrthoDB" id="7552220at2"/>
<dbReference type="PANTHER" id="PTHR40124">
    <property type="match status" value="1"/>
</dbReference>
<organism evidence="2 3">
    <name type="scientific">Modicisalibacter xianhensis</name>
    <dbReference type="NCBI Taxonomy" id="442341"/>
    <lineage>
        <taxon>Bacteria</taxon>
        <taxon>Pseudomonadati</taxon>
        <taxon>Pseudomonadota</taxon>
        <taxon>Gammaproteobacteria</taxon>
        <taxon>Oceanospirillales</taxon>
        <taxon>Halomonadaceae</taxon>
        <taxon>Modicisalibacter</taxon>
    </lineage>
</organism>
<name>A0A4R8G447_9GAMM</name>
<evidence type="ECO:0000259" key="1">
    <source>
        <dbReference type="Pfam" id="PF21294"/>
    </source>
</evidence>
<protein>
    <recommendedName>
        <fullName evidence="1">Polysaccharide lyase 14 domain-containing protein</fullName>
    </recommendedName>
</protein>
<dbReference type="PANTHER" id="PTHR40124:SF1">
    <property type="entry name" value="DISAGGREGATASE RELATED REPEAT PROTEIN"/>
    <property type="match status" value="1"/>
</dbReference>
<gene>
    <name evidence="2" type="ORF">DFO67_10470</name>
</gene>
<evidence type="ECO:0000313" key="3">
    <source>
        <dbReference type="Proteomes" id="UP000294489"/>
    </source>
</evidence>
<sequence length="403" mass="44448">MAQLEIMSFERTGSELLLRFNNEADAKRMEAALGVAFPEEEEPVPEVPSKEAPVIRVQEGAIWHDGMVLDVWVTNKTAADKILSVGLVANSVIDDLWGGIYDIDDGEYVITSSKPIGPGGTWDFTIKLKGSDHTYEFLGVEPVEQTPDPAEQPEQPEPVAVSQDAPGTLVHAPEIDPRISAEANIMGALGGVQDGSWDLQNIEVIADPDGNILRTHMGKGLYVGDKGKMRGAGFDTRTMKVTHAVLEYDLRFKPGFDPVKGGKLPGLMAGDSPSGHKEALNGMTARMMWRREAQGELYLYYPDMKESHGDSIGRGNFYFDTSGKWHTIRQEVKLNDVGKANGYIKVWYDGVPVIEATGLRLRTKDSVLIEGIMHTIFPGGGDRSWAVTRDEWVDTRNFRIYTP</sequence>
<dbReference type="Proteomes" id="UP000294489">
    <property type="component" value="Unassembled WGS sequence"/>
</dbReference>
<dbReference type="InterPro" id="IPR048958">
    <property type="entry name" value="Polysacc_lyase_14"/>
</dbReference>